<dbReference type="Proteomes" id="UP000065504">
    <property type="component" value="Unassembled WGS sequence"/>
</dbReference>
<feature type="signal peptide" evidence="2">
    <location>
        <begin position="1"/>
        <end position="22"/>
    </location>
</feature>
<dbReference type="RefSeq" id="WP_060237252.1">
    <property type="nucleotide sequence ID" value="NZ_LPLU01000110.1"/>
</dbReference>
<feature type="chain" id="PRO_5007129586" description="DUF4148 domain-containing protein" evidence="2">
    <location>
        <begin position="23"/>
        <end position="97"/>
    </location>
</feature>
<sequence>MKRRGLLSALALALVVSAPAFADADTGHAGDYGNTSLYAQSNVPRTRAEVRAELEQSRRDGTVAYIRKATSYAQGLDLVPRPYRPTPEGNQLAGAGR</sequence>
<reference evidence="3 4" key="1">
    <citation type="submission" date="2015-11" db="EMBL/GenBank/DDBJ databases">
        <title>Expanding the genomic diversity of Burkholderia species for the development of highly accurate diagnostics.</title>
        <authorList>
            <person name="Sahl J."/>
            <person name="Keim P."/>
            <person name="Wagner D."/>
        </authorList>
    </citation>
    <scope>NUCLEOTIDE SEQUENCE [LARGE SCALE GENOMIC DNA]</scope>
    <source>
        <strain evidence="3 4">MSMB782WGS</strain>
    </source>
</reference>
<feature type="region of interest" description="Disordered" evidence="1">
    <location>
        <begin position="77"/>
        <end position="97"/>
    </location>
</feature>
<dbReference type="Pfam" id="PF13663">
    <property type="entry name" value="DUF4148"/>
    <property type="match status" value="1"/>
</dbReference>
<evidence type="ECO:0008006" key="5">
    <source>
        <dbReference type="Google" id="ProtNLM"/>
    </source>
</evidence>
<evidence type="ECO:0000256" key="1">
    <source>
        <dbReference type="SAM" id="MobiDB-lite"/>
    </source>
</evidence>
<evidence type="ECO:0000256" key="2">
    <source>
        <dbReference type="SAM" id="SignalP"/>
    </source>
</evidence>
<evidence type="ECO:0000313" key="3">
    <source>
        <dbReference type="EMBL" id="KWK69636.1"/>
    </source>
</evidence>
<dbReference type="AlphaFoldDB" id="A0A108C7Y1"/>
<gene>
    <name evidence="3" type="ORF">WM16_23780</name>
</gene>
<dbReference type="EMBL" id="LPLU01000110">
    <property type="protein sequence ID" value="KWK69636.1"/>
    <property type="molecule type" value="Genomic_DNA"/>
</dbReference>
<accession>A0A108C7Y1</accession>
<dbReference type="InterPro" id="IPR025421">
    <property type="entry name" value="DUF4148"/>
</dbReference>
<keyword evidence="2" id="KW-0732">Signal</keyword>
<comment type="caution">
    <text evidence="3">The sequence shown here is derived from an EMBL/GenBank/DDBJ whole genome shotgun (WGS) entry which is preliminary data.</text>
</comment>
<evidence type="ECO:0000313" key="4">
    <source>
        <dbReference type="Proteomes" id="UP000065504"/>
    </source>
</evidence>
<protein>
    <recommendedName>
        <fullName evidence="5">DUF4148 domain-containing protein</fullName>
    </recommendedName>
</protein>
<proteinExistence type="predicted"/>
<organism evidence="3 4">
    <name type="scientific">Burkholderia ubonensis</name>
    <dbReference type="NCBI Taxonomy" id="101571"/>
    <lineage>
        <taxon>Bacteria</taxon>
        <taxon>Pseudomonadati</taxon>
        <taxon>Pseudomonadota</taxon>
        <taxon>Betaproteobacteria</taxon>
        <taxon>Burkholderiales</taxon>
        <taxon>Burkholderiaceae</taxon>
        <taxon>Burkholderia</taxon>
        <taxon>Burkholderia cepacia complex</taxon>
    </lineage>
</organism>
<name>A0A108C7Y1_9BURK</name>